<feature type="non-terminal residue" evidence="1">
    <location>
        <position position="169"/>
    </location>
</feature>
<evidence type="ECO:0000313" key="1">
    <source>
        <dbReference type="EMBL" id="KFM76750.1"/>
    </source>
</evidence>
<gene>
    <name evidence="1" type="ORF">X975_19545</name>
</gene>
<reference evidence="1 2" key="1">
    <citation type="submission" date="2013-11" db="EMBL/GenBank/DDBJ databases">
        <title>Genome sequencing of Stegodyphus mimosarum.</title>
        <authorList>
            <person name="Bechsgaard J."/>
        </authorList>
    </citation>
    <scope>NUCLEOTIDE SEQUENCE [LARGE SCALE GENOMIC DNA]</scope>
</reference>
<keyword evidence="2" id="KW-1185">Reference proteome</keyword>
<protein>
    <recommendedName>
        <fullName evidence="3">Tektin</fullName>
    </recommendedName>
</protein>
<dbReference type="Proteomes" id="UP000054359">
    <property type="component" value="Unassembled WGS sequence"/>
</dbReference>
<accession>A0A087UHB1</accession>
<evidence type="ECO:0000313" key="2">
    <source>
        <dbReference type="Proteomes" id="UP000054359"/>
    </source>
</evidence>
<dbReference type="EMBL" id="KK119792">
    <property type="protein sequence ID" value="KFM76750.1"/>
    <property type="molecule type" value="Genomic_DNA"/>
</dbReference>
<sequence>MKELCKVKYSQSVPGISRIDDAIHFTHGEKCISHFGDGLPPSQKILADASSAQGHGRIKKVWSENLNKSGEKCIRDAFQMRENKIRQWIEHLNKEIDKLAKSIDNVTECQRDVLRKRQYFSELLRISNNTSSFRGAIQDLNPNDRTGNLLKQEDSVICKADENMAQCSE</sequence>
<proteinExistence type="predicted"/>
<dbReference type="OrthoDB" id="9886517at2759"/>
<name>A0A087UHB1_STEMI</name>
<organism evidence="1 2">
    <name type="scientific">Stegodyphus mimosarum</name>
    <name type="common">African social velvet spider</name>
    <dbReference type="NCBI Taxonomy" id="407821"/>
    <lineage>
        <taxon>Eukaryota</taxon>
        <taxon>Metazoa</taxon>
        <taxon>Ecdysozoa</taxon>
        <taxon>Arthropoda</taxon>
        <taxon>Chelicerata</taxon>
        <taxon>Arachnida</taxon>
        <taxon>Araneae</taxon>
        <taxon>Araneomorphae</taxon>
        <taxon>Entelegynae</taxon>
        <taxon>Eresoidea</taxon>
        <taxon>Eresidae</taxon>
        <taxon>Stegodyphus</taxon>
    </lineage>
</organism>
<dbReference type="AlphaFoldDB" id="A0A087UHB1"/>
<evidence type="ECO:0008006" key="3">
    <source>
        <dbReference type="Google" id="ProtNLM"/>
    </source>
</evidence>